<protein>
    <recommendedName>
        <fullName evidence="2">Heterokaryon incompatibility domain-containing protein</fullName>
    </recommendedName>
</protein>
<feature type="region of interest" description="Disordered" evidence="1">
    <location>
        <begin position="1"/>
        <end position="23"/>
    </location>
</feature>
<dbReference type="STRING" id="1149755.A0A2J6S3X3"/>
<dbReference type="InterPro" id="IPR052895">
    <property type="entry name" value="HetReg/Transcr_Mod"/>
</dbReference>
<dbReference type="PANTHER" id="PTHR24148">
    <property type="entry name" value="ANKYRIN REPEAT DOMAIN-CONTAINING PROTEIN 39 HOMOLOG-RELATED"/>
    <property type="match status" value="1"/>
</dbReference>
<dbReference type="Pfam" id="PF06985">
    <property type="entry name" value="HET"/>
    <property type="match status" value="1"/>
</dbReference>
<sequence>MSPSLPSAVPVEPPPSYNSDARPDSWVVLEREGSDSGDWEYEYLPLVGADTIRILVLDPAQDFDDDLKGELEHIPLSSINDGNGYIALSYDCWEGIEDQEEIYIGTGKAEEYPIMALRPNLASAFRHLRRNDRSIRLWAGAVCINQADLTEQNNQVHQMHAVFSSARETVIFLGSQGGNVSRSAWNFLERNSKWAMDETGERNFELPAVREEEIDFRGDLSDVEIDVLTRGWFRSVWIFQEVVVSKNVSVQCGRRRVGWDDFCKILLLSPRYHDRYGYSMRWDDKLETVRDLFHARCTYQERHGLENLRPPWQSSVDNYKGKSSDILHNLQIGRRLRGLDFRDKIYAMVEISSGVDSSNALVAVDYNKPCLEVCADYARYILETSNSYDLLSYIYELDFGNPELPLIVFPSWVPDWHSPSGNITRTMLSTLDPETDEDTLLRQLLVKHSRVWLDSRTLVITEGYVIGEVSDYGPEVLLQGQDERAFQDLRDKYEGDQDTLYEEIMNLWMHGFCQRSAIEEATGVAPRRGQRRDFLQGKASNFSRLIDLSPNVPKASVEHHMFTRARKTATWKDDGYKAVDWVIDKSSILDGKRIGLCSTATKPLTSVINSVEDRLIILPPGAKFGDLVVYFRGARVPFIVRRTESPSPLEQETRRTQAKEKLKDLGVDCSVELEHCKIIGEALVNGFGELARDEVEMNSVKKWSPLKKSFQEGPKTMFVLSEKQIPTIWSSEFSS</sequence>
<name>A0A2J6S3X3_HYAVF</name>
<accession>A0A2J6S3X3</accession>
<evidence type="ECO:0000313" key="3">
    <source>
        <dbReference type="EMBL" id="PMD45461.1"/>
    </source>
</evidence>
<proteinExistence type="predicted"/>
<evidence type="ECO:0000259" key="2">
    <source>
        <dbReference type="Pfam" id="PF06985"/>
    </source>
</evidence>
<evidence type="ECO:0000313" key="4">
    <source>
        <dbReference type="Proteomes" id="UP000235786"/>
    </source>
</evidence>
<dbReference type="Proteomes" id="UP000235786">
    <property type="component" value="Unassembled WGS sequence"/>
</dbReference>
<dbReference type="OrthoDB" id="2157530at2759"/>
<organism evidence="3 4">
    <name type="scientific">Hyaloscypha variabilis (strain UAMH 11265 / GT02V1 / F)</name>
    <name type="common">Meliniomyces variabilis</name>
    <dbReference type="NCBI Taxonomy" id="1149755"/>
    <lineage>
        <taxon>Eukaryota</taxon>
        <taxon>Fungi</taxon>
        <taxon>Dikarya</taxon>
        <taxon>Ascomycota</taxon>
        <taxon>Pezizomycotina</taxon>
        <taxon>Leotiomycetes</taxon>
        <taxon>Helotiales</taxon>
        <taxon>Hyaloscyphaceae</taxon>
        <taxon>Hyaloscypha</taxon>
        <taxon>Hyaloscypha variabilis</taxon>
    </lineage>
</organism>
<dbReference type="PANTHER" id="PTHR24148:SF82">
    <property type="entry name" value="HETEROKARYON INCOMPATIBILITY DOMAIN-CONTAINING PROTEIN"/>
    <property type="match status" value="1"/>
</dbReference>
<feature type="domain" description="Heterokaryon incompatibility" evidence="2">
    <location>
        <begin position="85"/>
        <end position="241"/>
    </location>
</feature>
<dbReference type="InterPro" id="IPR010730">
    <property type="entry name" value="HET"/>
</dbReference>
<evidence type="ECO:0000256" key="1">
    <source>
        <dbReference type="SAM" id="MobiDB-lite"/>
    </source>
</evidence>
<dbReference type="AlphaFoldDB" id="A0A2J6S3X3"/>
<reference evidence="3 4" key="1">
    <citation type="submission" date="2016-04" db="EMBL/GenBank/DDBJ databases">
        <title>A degradative enzymes factory behind the ericoid mycorrhizal symbiosis.</title>
        <authorList>
            <consortium name="DOE Joint Genome Institute"/>
            <person name="Martino E."/>
            <person name="Morin E."/>
            <person name="Grelet G."/>
            <person name="Kuo A."/>
            <person name="Kohler A."/>
            <person name="Daghino S."/>
            <person name="Barry K."/>
            <person name="Choi C."/>
            <person name="Cichocki N."/>
            <person name="Clum A."/>
            <person name="Copeland A."/>
            <person name="Hainaut M."/>
            <person name="Haridas S."/>
            <person name="Labutti K."/>
            <person name="Lindquist E."/>
            <person name="Lipzen A."/>
            <person name="Khouja H.-R."/>
            <person name="Murat C."/>
            <person name="Ohm R."/>
            <person name="Olson A."/>
            <person name="Spatafora J."/>
            <person name="Veneault-Fourrey C."/>
            <person name="Henrissat B."/>
            <person name="Grigoriev I."/>
            <person name="Martin F."/>
            <person name="Perotto S."/>
        </authorList>
    </citation>
    <scope>NUCLEOTIDE SEQUENCE [LARGE SCALE GENOMIC DNA]</scope>
    <source>
        <strain evidence="3 4">F</strain>
    </source>
</reference>
<dbReference type="EMBL" id="KZ613940">
    <property type="protein sequence ID" value="PMD45461.1"/>
    <property type="molecule type" value="Genomic_DNA"/>
</dbReference>
<keyword evidence="4" id="KW-1185">Reference proteome</keyword>
<gene>
    <name evidence="3" type="ORF">L207DRAFT_508342</name>
</gene>